<dbReference type="AlphaFoldDB" id="A0A7Y7LZJ9"/>
<feature type="region of interest" description="Disordered" evidence="1">
    <location>
        <begin position="343"/>
        <end position="362"/>
    </location>
</feature>
<name>A0A7Y7LZJ9_9MICC</name>
<evidence type="ECO:0000256" key="1">
    <source>
        <dbReference type="SAM" id="MobiDB-lite"/>
    </source>
</evidence>
<accession>A0A7Y7LZJ9</accession>
<evidence type="ECO:0000256" key="2">
    <source>
        <dbReference type="SAM" id="Phobius"/>
    </source>
</evidence>
<evidence type="ECO:0000313" key="4">
    <source>
        <dbReference type="Proteomes" id="UP000543556"/>
    </source>
</evidence>
<comment type="caution">
    <text evidence="3">The sequence shown here is derived from an EMBL/GenBank/DDBJ whole genome shotgun (WGS) entry which is preliminary data.</text>
</comment>
<keyword evidence="2" id="KW-0812">Transmembrane</keyword>
<dbReference type="EMBL" id="JAAMFM010000024">
    <property type="protein sequence ID" value="NVM96067.1"/>
    <property type="molecule type" value="Genomic_DNA"/>
</dbReference>
<sequence>MRLPFLRGQPQRLARLLLGMVVLISCLTLAAVGGNLTSAAAAQAQPVKLSLKPLGQSGSYFSLTMDPGQRRQLQVELGNHGATSIAARTYAADAYSLINGGFGARDRNSPPTGTTRWLSYATQVLRLGPGQGITQAFTLAVPAGTAPGDYISSLVLENDVPIKGSGSVALNQIVRQVIAVSIHVPGPLHPALELGTASHEFTANRSVVGVQVKNPGTTNLKPAGSLTIRDHGGKVVSRAPATMDSVYAHTDTQIQTTLNGKLQPGNYTLAVALSDSATHVHAAETVAFTVEAPRAVTSTGERQGQLPQILQDSGSGPAPYVIGAALLAALAAAFFLRRKYKRRPGRKTGVRRSQDRRNGRPR</sequence>
<dbReference type="Proteomes" id="UP000543556">
    <property type="component" value="Unassembled WGS sequence"/>
</dbReference>
<gene>
    <name evidence="3" type="ORF">G6034_14375</name>
</gene>
<reference evidence="3 4" key="1">
    <citation type="submission" date="2020-02" db="EMBL/GenBank/DDBJ databases">
        <title>Genome sequence of strain AETb3-4.</title>
        <authorList>
            <person name="Gao J."/>
            <person name="Zhang X."/>
        </authorList>
    </citation>
    <scope>NUCLEOTIDE SEQUENCE [LARGE SCALE GENOMIC DNA]</scope>
    <source>
        <strain evidence="3 4">AETb3-4</strain>
    </source>
</reference>
<dbReference type="PROSITE" id="PS51257">
    <property type="entry name" value="PROKAR_LIPOPROTEIN"/>
    <property type="match status" value="1"/>
</dbReference>
<keyword evidence="4" id="KW-1185">Reference proteome</keyword>
<protein>
    <submittedName>
        <fullName evidence="3">DUF916 domain-containing protein</fullName>
    </submittedName>
</protein>
<keyword evidence="2" id="KW-1133">Transmembrane helix</keyword>
<proteinExistence type="predicted"/>
<organism evidence="3 4">
    <name type="scientific">Arthrobacter wenxiniae</name>
    <dbReference type="NCBI Taxonomy" id="2713570"/>
    <lineage>
        <taxon>Bacteria</taxon>
        <taxon>Bacillati</taxon>
        <taxon>Actinomycetota</taxon>
        <taxon>Actinomycetes</taxon>
        <taxon>Micrococcales</taxon>
        <taxon>Micrococcaceae</taxon>
        <taxon>Arthrobacter</taxon>
    </lineage>
</organism>
<feature type="compositionally biased region" description="Basic and acidic residues" evidence="1">
    <location>
        <begin position="352"/>
        <end position="362"/>
    </location>
</feature>
<evidence type="ECO:0000313" key="3">
    <source>
        <dbReference type="EMBL" id="NVM96067.1"/>
    </source>
</evidence>
<feature type="transmembrane region" description="Helical" evidence="2">
    <location>
        <begin position="318"/>
        <end position="336"/>
    </location>
</feature>
<keyword evidence="2" id="KW-0472">Membrane</keyword>
<dbReference type="RefSeq" id="WP_176635791.1">
    <property type="nucleotide sequence ID" value="NZ_JAAMFM010000024.1"/>
</dbReference>